<organism evidence="2 3">
    <name type="scientific">Dryococelus australis</name>
    <dbReference type="NCBI Taxonomy" id="614101"/>
    <lineage>
        <taxon>Eukaryota</taxon>
        <taxon>Metazoa</taxon>
        <taxon>Ecdysozoa</taxon>
        <taxon>Arthropoda</taxon>
        <taxon>Hexapoda</taxon>
        <taxon>Insecta</taxon>
        <taxon>Pterygota</taxon>
        <taxon>Neoptera</taxon>
        <taxon>Polyneoptera</taxon>
        <taxon>Phasmatodea</taxon>
        <taxon>Verophasmatodea</taxon>
        <taxon>Anareolatae</taxon>
        <taxon>Phasmatidae</taxon>
        <taxon>Eurycanthinae</taxon>
        <taxon>Dryococelus</taxon>
    </lineage>
</organism>
<evidence type="ECO:0000313" key="3">
    <source>
        <dbReference type="Proteomes" id="UP001159363"/>
    </source>
</evidence>
<evidence type="ECO:0000256" key="1">
    <source>
        <dbReference type="SAM" id="MobiDB-lite"/>
    </source>
</evidence>
<dbReference type="EMBL" id="JARBHB010000003">
    <property type="protein sequence ID" value="KAJ8888317.1"/>
    <property type="molecule type" value="Genomic_DNA"/>
</dbReference>
<name>A0ABQ9HVA8_9NEOP</name>
<comment type="caution">
    <text evidence="2">The sequence shown here is derived from an EMBL/GenBank/DDBJ whole genome shotgun (WGS) entry which is preliminary data.</text>
</comment>
<feature type="region of interest" description="Disordered" evidence="1">
    <location>
        <begin position="536"/>
        <end position="577"/>
    </location>
</feature>
<evidence type="ECO:0000313" key="2">
    <source>
        <dbReference type="EMBL" id="KAJ8888317.1"/>
    </source>
</evidence>
<protein>
    <submittedName>
        <fullName evidence="2">Uncharacterized protein</fullName>
    </submittedName>
</protein>
<feature type="compositionally biased region" description="Basic and acidic residues" evidence="1">
    <location>
        <begin position="541"/>
        <end position="557"/>
    </location>
</feature>
<keyword evidence="3" id="KW-1185">Reference proteome</keyword>
<proteinExistence type="predicted"/>
<dbReference type="Proteomes" id="UP001159363">
    <property type="component" value="Chromosome 3"/>
</dbReference>
<sequence>MGLSDQVEETLPRILAADAGTATSTANIHNKGDGSKRHHPQEGTTTYVTLDKVDYLGAVTSRLDSSVLCILEPQLCVHWLLPYTWQLRDSQGVPLQLLYWSRGVQATNYKTLVLAADAVAERFARSPPNKARRVQCPAWSPDFRKWESCRTMPLVAGFSQGSPVSPTPSFRLRSIFPSITLIDSQNIAVKSRTNLFNSLHLSWHKCKYSINRLAEQINFTYAKCTRTRWEIGALRLFLEKIAIPLPMLAMSNSTTSVAALCGWVRELSGSIRASTFQASVQTRLLRPWSRLTIRRPAVATKKFYTVQRSQQRPRRILAVLEGEQILRMLVSRHANRIMSYHLVQRNNLLQGAGGVFVLYLNCRWFLRSLTTARPAYTALHSNVCTQYDEETARRFNALRRPWFLDLQHAKYLVCAQMWCVVPLVQFSRFGRDSGGVVVRVLASRLGEPGLIPGGAALRFSHVRVVPDDAGFSRGSPFSPDNAFRHTHLASPSSGSQDPDLSLYNWLSFVCTELEFAAHASVAPLYQRVFCDTGDAEDDDDVRVSRVRTTETLKRSDSSSKLPPPPPSPTPHTSGRLGTLPALARATRDNGQKQFPPPHSFSSPGNNLVEAARRHLAPSYHLPHAFQLTPSEVPKVMRHLHICYHVDPLLGRLAATRRDDDSTSGRNTCGEMLAHAVWLQLHHSSLQDLGYEWSSPPRPINA</sequence>
<gene>
    <name evidence="2" type="ORF">PR048_007804</name>
</gene>
<accession>A0ABQ9HVA8</accession>
<reference evidence="2 3" key="1">
    <citation type="submission" date="2023-02" db="EMBL/GenBank/DDBJ databases">
        <title>LHISI_Scaffold_Assembly.</title>
        <authorList>
            <person name="Stuart O.P."/>
            <person name="Cleave R."/>
            <person name="Magrath M.J.L."/>
            <person name="Mikheyev A.S."/>
        </authorList>
    </citation>
    <scope>NUCLEOTIDE SEQUENCE [LARGE SCALE GENOMIC DNA]</scope>
    <source>
        <strain evidence="2">Daus_M_001</strain>
        <tissue evidence="2">Leg muscle</tissue>
    </source>
</reference>